<name>A0AAD7XAR2_9APHY</name>
<keyword evidence="4" id="KW-1185">Reference proteome</keyword>
<dbReference type="InterPro" id="IPR025340">
    <property type="entry name" value="DUF4246"/>
</dbReference>
<feature type="domain" description="DUF4246" evidence="2">
    <location>
        <begin position="20"/>
        <end position="71"/>
    </location>
</feature>
<organism evidence="3 4">
    <name type="scientific">Trametes cubensis</name>
    <dbReference type="NCBI Taxonomy" id="1111947"/>
    <lineage>
        <taxon>Eukaryota</taxon>
        <taxon>Fungi</taxon>
        <taxon>Dikarya</taxon>
        <taxon>Basidiomycota</taxon>
        <taxon>Agaricomycotina</taxon>
        <taxon>Agaricomycetes</taxon>
        <taxon>Polyporales</taxon>
        <taxon>Polyporaceae</taxon>
        <taxon>Trametes</taxon>
    </lineage>
</organism>
<evidence type="ECO:0000313" key="4">
    <source>
        <dbReference type="Proteomes" id="UP001215151"/>
    </source>
</evidence>
<reference evidence="3" key="1">
    <citation type="submission" date="2022-11" db="EMBL/GenBank/DDBJ databases">
        <title>Genome Sequence of Cubamyces cubensis.</title>
        <authorList>
            <person name="Buettner E."/>
        </authorList>
    </citation>
    <scope>NUCLEOTIDE SEQUENCE</scope>
    <source>
        <strain evidence="3">MPL-01</strain>
    </source>
</reference>
<sequence length="597" mass="68110">MDTTTTTGPAIAVQPPAQPKLEFPSPFTFILNNPVPLVELRLRRFAREIHAKPQWWWKVHDANIVARWRAEIVDFDNEMIQRFWAGDARFDEGSGEKQWPRDPITEAQLNHLFDQLRYVAGQRDPETGTMPTTIPMVYEASALIPAPLKGGIRDLASKLEDVPEDQQDWHPGSNNQVLDLVHPSLFCLRIGRSFVLDPQPGHTDVLRRLTEEEYFHQRPDIEKRAQDIWTRQSTDERLPFDFTVSKAYQWLPTDFAVAADGRVTSKGYINNLHPVDNAAGYQTISSILERFVPLFERTLSDQLSPSPPPIFPIEPQGWYCREYDSRPEELEHGTSEMDSWERLNHWPDIPDALPFQLPSEEGRVSFSLRGRTIQVIVKMANIVLTPEKPTYDGGSWHVEGMANEKIVATGLYYYDSDNITESKLMFRAAVGDGECNGATFLGYGQWGHKGYLVVCGVTDGHALNQQLGHIVAQEDKCIVFPNIYQHRVAPFELADRSRPGHRKILALFLVDPLTPVHSTSVVPPQQAHWYRDVIYNAKPFRKLPVELVETILEYALEGAITLEQAVDDREELMKERAQFIVAHNNEVFEAPFAMCEH</sequence>
<feature type="domain" description="DUF4246" evidence="1">
    <location>
        <begin position="112"/>
        <end position="532"/>
    </location>
</feature>
<accession>A0AAD7XAR2</accession>
<evidence type="ECO:0000259" key="2">
    <source>
        <dbReference type="Pfam" id="PF21666"/>
    </source>
</evidence>
<dbReference type="AlphaFoldDB" id="A0AAD7XAR2"/>
<protein>
    <submittedName>
        <fullName evidence="3">Uncharacterized protein</fullName>
    </submittedName>
</protein>
<dbReference type="Pfam" id="PF21666">
    <property type="entry name" value="DUF4246_N"/>
    <property type="match status" value="1"/>
</dbReference>
<dbReference type="PANTHER" id="PTHR33119:SF1">
    <property type="entry name" value="FE2OG DIOXYGENASE DOMAIN-CONTAINING PROTEIN"/>
    <property type="match status" value="1"/>
</dbReference>
<evidence type="ECO:0000313" key="3">
    <source>
        <dbReference type="EMBL" id="KAJ8481029.1"/>
    </source>
</evidence>
<dbReference type="Proteomes" id="UP001215151">
    <property type="component" value="Unassembled WGS sequence"/>
</dbReference>
<dbReference type="PANTHER" id="PTHR33119">
    <property type="entry name" value="IFI3P"/>
    <property type="match status" value="1"/>
</dbReference>
<dbReference type="InterPro" id="IPR049192">
    <property type="entry name" value="DUF4246_C"/>
</dbReference>
<comment type="caution">
    <text evidence="3">The sequence shown here is derived from an EMBL/GenBank/DDBJ whole genome shotgun (WGS) entry which is preliminary data.</text>
</comment>
<evidence type="ECO:0000259" key="1">
    <source>
        <dbReference type="Pfam" id="PF14033"/>
    </source>
</evidence>
<dbReference type="InterPro" id="IPR049207">
    <property type="entry name" value="DUF4246_N"/>
</dbReference>
<dbReference type="Pfam" id="PF14033">
    <property type="entry name" value="DUF4246"/>
    <property type="match status" value="1"/>
</dbReference>
<dbReference type="EMBL" id="JAPEVG010000147">
    <property type="protein sequence ID" value="KAJ8481029.1"/>
    <property type="molecule type" value="Genomic_DNA"/>
</dbReference>
<gene>
    <name evidence="3" type="ORF">ONZ51_g6264</name>
</gene>
<proteinExistence type="predicted"/>